<feature type="compositionally biased region" description="Basic and acidic residues" evidence="1">
    <location>
        <begin position="463"/>
        <end position="481"/>
    </location>
</feature>
<proteinExistence type="predicted"/>
<keyword evidence="3" id="KW-1185">Reference proteome</keyword>
<name>M2QXD9_CERS8</name>
<feature type="compositionally biased region" description="Polar residues" evidence="1">
    <location>
        <begin position="127"/>
        <end position="142"/>
    </location>
</feature>
<protein>
    <submittedName>
        <fullName evidence="2">Uncharacterized protein</fullName>
    </submittedName>
</protein>
<evidence type="ECO:0000256" key="1">
    <source>
        <dbReference type="SAM" id="MobiDB-lite"/>
    </source>
</evidence>
<feature type="region of interest" description="Disordered" evidence="1">
    <location>
        <begin position="520"/>
        <end position="665"/>
    </location>
</feature>
<feature type="compositionally biased region" description="Basic and acidic residues" evidence="1">
    <location>
        <begin position="147"/>
        <end position="185"/>
    </location>
</feature>
<gene>
    <name evidence="2" type="ORF">CERSUDRAFT_110356</name>
</gene>
<feature type="compositionally biased region" description="Basic and acidic residues" evidence="1">
    <location>
        <begin position="107"/>
        <end position="116"/>
    </location>
</feature>
<feature type="region of interest" description="Disordered" evidence="1">
    <location>
        <begin position="871"/>
        <end position="890"/>
    </location>
</feature>
<feature type="compositionally biased region" description="Low complexity" evidence="1">
    <location>
        <begin position="614"/>
        <end position="641"/>
    </location>
</feature>
<feature type="region of interest" description="Disordered" evidence="1">
    <location>
        <begin position="1028"/>
        <end position="1106"/>
    </location>
</feature>
<evidence type="ECO:0000313" key="3">
    <source>
        <dbReference type="Proteomes" id="UP000016930"/>
    </source>
</evidence>
<dbReference type="OrthoDB" id="2504266at2759"/>
<dbReference type="Proteomes" id="UP000016930">
    <property type="component" value="Unassembled WGS sequence"/>
</dbReference>
<reference evidence="2 3" key="1">
    <citation type="journal article" date="2012" name="Proc. Natl. Acad. Sci. U.S.A.">
        <title>Comparative genomics of Ceriporiopsis subvermispora and Phanerochaete chrysosporium provide insight into selective ligninolysis.</title>
        <authorList>
            <person name="Fernandez-Fueyo E."/>
            <person name="Ruiz-Duenas F.J."/>
            <person name="Ferreira P."/>
            <person name="Floudas D."/>
            <person name="Hibbett D.S."/>
            <person name="Canessa P."/>
            <person name="Larrondo L.F."/>
            <person name="James T.Y."/>
            <person name="Seelenfreund D."/>
            <person name="Lobos S."/>
            <person name="Polanco R."/>
            <person name="Tello M."/>
            <person name="Honda Y."/>
            <person name="Watanabe T."/>
            <person name="Watanabe T."/>
            <person name="Ryu J.S."/>
            <person name="Kubicek C.P."/>
            <person name="Schmoll M."/>
            <person name="Gaskell J."/>
            <person name="Hammel K.E."/>
            <person name="St John F.J."/>
            <person name="Vanden Wymelenberg A."/>
            <person name="Sabat G."/>
            <person name="Splinter BonDurant S."/>
            <person name="Syed K."/>
            <person name="Yadav J.S."/>
            <person name="Doddapaneni H."/>
            <person name="Subramanian V."/>
            <person name="Lavin J.L."/>
            <person name="Oguiza J.A."/>
            <person name="Perez G."/>
            <person name="Pisabarro A.G."/>
            <person name="Ramirez L."/>
            <person name="Santoyo F."/>
            <person name="Master E."/>
            <person name="Coutinho P.M."/>
            <person name="Henrissat B."/>
            <person name="Lombard V."/>
            <person name="Magnuson J.K."/>
            <person name="Kuees U."/>
            <person name="Hori C."/>
            <person name="Igarashi K."/>
            <person name="Samejima M."/>
            <person name="Held B.W."/>
            <person name="Barry K.W."/>
            <person name="LaButti K.M."/>
            <person name="Lapidus A."/>
            <person name="Lindquist E.A."/>
            <person name="Lucas S.M."/>
            <person name="Riley R."/>
            <person name="Salamov A.A."/>
            <person name="Hoffmeister D."/>
            <person name="Schwenk D."/>
            <person name="Hadar Y."/>
            <person name="Yarden O."/>
            <person name="de Vries R.P."/>
            <person name="Wiebenga A."/>
            <person name="Stenlid J."/>
            <person name="Eastwood D."/>
            <person name="Grigoriev I.V."/>
            <person name="Berka R.M."/>
            <person name="Blanchette R.A."/>
            <person name="Kersten P."/>
            <person name="Martinez A.T."/>
            <person name="Vicuna R."/>
            <person name="Cullen D."/>
        </authorList>
    </citation>
    <scope>NUCLEOTIDE SEQUENCE [LARGE SCALE GENOMIC DNA]</scope>
    <source>
        <strain evidence="2 3">B</strain>
    </source>
</reference>
<dbReference type="EMBL" id="KB445791">
    <property type="protein sequence ID" value="EMD41793.1"/>
    <property type="molecule type" value="Genomic_DNA"/>
</dbReference>
<dbReference type="AlphaFoldDB" id="M2QXD9"/>
<feature type="region of interest" description="Disordered" evidence="1">
    <location>
        <begin position="1"/>
        <end position="54"/>
    </location>
</feature>
<evidence type="ECO:0000313" key="2">
    <source>
        <dbReference type="EMBL" id="EMD41793.1"/>
    </source>
</evidence>
<accession>M2QXD9</accession>
<dbReference type="HOGENOM" id="CLU_286966_0_0_1"/>
<feature type="compositionally biased region" description="Polar residues" evidence="1">
    <location>
        <begin position="1059"/>
        <end position="1078"/>
    </location>
</feature>
<feature type="compositionally biased region" description="Low complexity" evidence="1">
    <location>
        <begin position="536"/>
        <end position="554"/>
    </location>
</feature>
<feature type="region of interest" description="Disordered" evidence="1">
    <location>
        <begin position="92"/>
        <end position="481"/>
    </location>
</feature>
<organism evidence="2 3">
    <name type="scientific">Ceriporiopsis subvermispora (strain B)</name>
    <name type="common">White-rot fungus</name>
    <name type="synonym">Gelatoporia subvermispora</name>
    <dbReference type="NCBI Taxonomy" id="914234"/>
    <lineage>
        <taxon>Eukaryota</taxon>
        <taxon>Fungi</taxon>
        <taxon>Dikarya</taxon>
        <taxon>Basidiomycota</taxon>
        <taxon>Agaricomycotina</taxon>
        <taxon>Agaricomycetes</taxon>
        <taxon>Polyporales</taxon>
        <taxon>Gelatoporiaceae</taxon>
        <taxon>Gelatoporia</taxon>
    </lineage>
</organism>
<sequence length="1262" mass="138354">MTSLEINDPTMDIPDTPSDRSEDSLVDDVAKLTIENAKSPGKTTTHEPNAPVRPLRVYSRGQLLALYKSPLVQPPDDMPALKDWFGDWNEQFANKKEAEGTTATSTARDRRFRRDPEDGEPPARPTFRSTLTQPSQMGNFRHQSLRTSERDKDRESERERERELRDKEGQERLRSLSDKYDRDRLAMTSSSTNLRTKDRDLAPHLATVPAHRLGQPAGLTATSRRNEGRDVPKRKNGESSDDWRRGAEPARAGRDDRPELSRRDRENRERPRSKVRDTSRTRRDASTSRRDRDRDERDRGRDRRVEGDRDEGRRDKDDPGRRDRLDWDDFYNRVQDRDEPPRDTKEAIREPDDDSRRWRDDGKRDERLAARRDRDRQWDRFDERDRERPSANDDRDGRPRRANGRERRGGAEEGRDREERRERDKEAEPAWMETYIPPTSGSGILGGKAVDGELDGIQAWKKGMKERERQEREQEGDSAVDIKVKVKCDAEEGTKPNPLTGVNNQLDEIQLFKLMMKREAEKKEAQISPNGHPTTSSFGESSSSHSLQDQSTPSQQARVDLLTEVPKVTTGDAPQKPPGIVDPSRAMASRPAQESSLPASASEKPSVAADGPQSLLSTLLSSASADSSLSRTLTQSSTPTLDTSSDRTRDSPMRTLPGPSGSSQSTAQIFETTSVDALGSPAPPQFNPPPGSRLLAFASRIPPQGTLVPPAKASSPLDQTFGHPVGGTLAVPTATRINPMLGGMGALHDAISGIPDAPFNSSARLTPSDSSRGLRSYTPTNAQYSAALEESSHINDMLRHSSVSAVERTSFGLPMDATPYQDMQGGLANASAFAAGTSIDISVGNTPGMSYPSAKGSRFVKFFEAKGRDMPTVGPRKPVQGAGFVNPNTRQDAMGLNTMGNHGGERTMEDLFAMLQNSSAQNLNRGSPQMNAPGRMAPGGGPFLHGHSELQTIQQHHIHPAQHLAQNNRLESLYDSRLDDRNFVPDGMVPGLRPAPPRSRSRESGRVLFNEQLDDPLHFNVQRLQQQQQQRNLEQMFPGPVPPGYTQQGGMMRGGGIPLQQSQFRGAPSPISNQNMLQGQRIPPGLANLGGRPPHDPSQYLSGAGGVPGAGIHSGLHNHNNPQAYNNLNAGGLPFAGNQQLRGPHGPQASLGAAMAGLGPSNSMDFRGANQAQLMGLGGGAGNAMGGMRSGGPGFGPQHVPAGQVPGGTHMGLRQQQQQQQHLPPHMMPHMLPHHLQQQGLPGGNTPGAQELIALLMGGHRD</sequence>
<dbReference type="STRING" id="914234.M2QXD9"/>
<feature type="compositionally biased region" description="Basic and acidic residues" evidence="1">
    <location>
        <begin position="224"/>
        <end position="428"/>
    </location>
</feature>